<dbReference type="PATRIC" id="fig|1225564.3.peg.4695"/>
<dbReference type="STRING" id="1225564.AA309_17820"/>
<accession>A0A0H1RAL0</accession>
<gene>
    <name evidence="2" type="ORF">AA309_17820</name>
</gene>
<protein>
    <recommendedName>
        <fullName evidence="1">Transposase IS66 central domain-containing protein</fullName>
    </recommendedName>
</protein>
<comment type="caution">
    <text evidence="2">The sequence shown here is derived from an EMBL/GenBank/DDBJ whole genome shotgun (WGS) entry which is preliminary data.</text>
</comment>
<dbReference type="InterPro" id="IPR004291">
    <property type="entry name" value="Transposase_IS66_central"/>
</dbReference>
<dbReference type="Proteomes" id="UP000035489">
    <property type="component" value="Unassembled WGS sequence"/>
</dbReference>
<dbReference type="PANTHER" id="PTHR33678:SF1">
    <property type="entry name" value="BLL1576 PROTEIN"/>
    <property type="match status" value="1"/>
</dbReference>
<organism evidence="2 3">
    <name type="scientific">Microvirga vignae</name>
    <dbReference type="NCBI Taxonomy" id="1225564"/>
    <lineage>
        <taxon>Bacteria</taxon>
        <taxon>Pseudomonadati</taxon>
        <taxon>Pseudomonadota</taxon>
        <taxon>Alphaproteobacteria</taxon>
        <taxon>Hyphomicrobiales</taxon>
        <taxon>Methylobacteriaceae</taxon>
        <taxon>Microvirga</taxon>
    </lineage>
</organism>
<dbReference type="Pfam" id="PF03050">
    <property type="entry name" value="DDE_Tnp_IS66"/>
    <property type="match status" value="1"/>
</dbReference>
<sequence>MQNTVIVSDDAGQFRVATHALCWIHAERHLQKLMSASPKQAKAVELVRQAIWCFYLSLKLWKQSPSPVGERVFRRQFDKIFGLRTGYKELDALLARLARRKDELLRVLERTEIPLHTNASENDLRAWVIKRKISGGTMSANGRVARDVMLGLLKTCRKLGLSFFTYLGDRVGLNGDQPRIPPLAILVARAA</sequence>
<name>A0A0H1RAL0_9HYPH</name>
<dbReference type="EMBL" id="LCYG01000044">
    <property type="protein sequence ID" value="KLK91861.1"/>
    <property type="molecule type" value="Genomic_DNA"/>
</dbReference>
<reference evidence="2 3" key="1">
    <citation type="submission" date="2015-05" db="EMBL/GenBank/DDBJ databases">
        <title>Draft genome sequence of Microvirga vignae strain BR3299, a novel nitrogen fixing bacteria isolated from Brazil semi-aired region.</title>
        <authorList>
            <person name="Zilli J.E."/>
            <person name="Passos S.R."/>
            <person name="Leite J."/>
            <person name="Baldani J.I."/>
            <person name="Xavier G.R."/>
            <person name="Rumjaneck N.G."/>
            <person name="Simoes-Araujo J.L."/>
        </authorList>
    </citation>
    <scope>NUCLEOTIDE SEQUENCE [LARGE SCALE GENOMIC DNA]</scope>
    <source>
        <strain evidence="2 3">BR3299</strain>
    </source>
</reference>
<evidence type="ECO:0000313" key="3">
    <source>
        <dbReference type="Proteomes" id="UP000035489"/>
    </source>
</evidence>
<evidence type="ECO:0000259" key="1">
    <source>
        <dbReference type="Pfam" id="PF03050"/>
    </source>
</evidence>
<proteinExistence type="predicted"/>
<dbReference type="PANTHER" id="PTHR33678">
    <property type="entry name" value="BLL1576 PROTEIN"/>
    <property type="match status" value="1"/>
</dbReference>
<dbReference type="InterPro" id="IPR052344">
    <property type="entry name" value="Transposase-related"/>
</dbReference>
<dbReference type="AlphaFoldDB" id="A0A0H1RAL0"/>
<feature type="domain" description="Transposase IS66 central" evidence="1">
    <location>
        <begin position="17"/>
        <end position="142"/>
    </location>
</feature>
<keyword evidence="3" id="KW-1185">Reference proteome</keyword>
<evidence type="ECO:0000313" key="2">
    <source>
        <dbReference type="EMBL" id="KLK91861.1"/>
    </source>
</evidence>